<evidence type="ECO:0000313" key="1">
    <source>
        <dbReference type="EMBL" id="MUV14690.1"/>
    </source>
</evidence>
<organism evidence="1 2">
    <name type="scientific">Noviluteimonas gilva</name>
    <dbReference type="NCBI Taxonomy" id="2682097"/>
    <lineage>
        <taxon>Bacteria</taxon>
        <taxon>Pseudomonadati</taxon>
        <taxon>Pseudomonadota</taxon>
        <taxon>Gammaproteobacteria</taxon>
        <taxon>Lysobacterales</taxon>
        <taxon>Lysobacteraceae</taxon>
        <taxon>Noviluteimonas</taxon>
    </lineage>
</organism>
<name>A0A7C9HMU2_9GAMM</name>
<reference evidence="1 2" key="1">
    <citation type="submission" date="2019-12" db="EMBL/GenBank/DDBJ databases">
        <authorList>
            <person name="Xu J."/>
        </authorList>
    </citation>
    <scope>NUCLEOTIDE SEQUENCE [LARGE SCALE GENOMIC DNA]</scope>
    <source>
        <strain evidence="1 2">HX-5-24</strain>
    </source>
</reference>
<keyword evidence="2" id="KW-1185">Reference proteome</keyword>
<proteinExistence type="predicted"/>
<protein>
    <submittedName>
        <fullName evidence="1">Uncharacterized protein</fullName>
    </submittedName>
</protein>
<gene>
    <name evidence="1" type="ORF">GN331_10790</name>
</gene>
<sequence length="91" mass="10551">MAILYLWNVPLCRKCAKLVYPSQAEDPMARSWRRSHKIAARLGQNASAWMSPVRPKGMRLKTFKKLAAAWFEEEDQRDQMLVAFVSRLEAV</sequence>
<dbReference type="EMBL" id="WOXT01000002">
    <property type="protein sequence ID" value="MUV14690.1"/>
    <property type="molecule type" value="Genomic_DNA"/>
</dbReference>
<dbReference type="RefSeq" id="WP_156641976.1">
    <property type="nucleotide sequence ID" value="NZ_WOXT01000002.1"/>
</dbReference>
<accession>A0A7C9HMU2</accession>
<dbReference type="Proteomes" id="UP000479692">
    <property type="component" value="Unassembled WGS sequence"/>
</dbReference>
<comment type="caution">
    <text evidence="1">The sequence shown here is derived from an EMBL/GenBank/DDBJ whole genome shotgun (WGS) entry which is preliminary data.</text>
</comment>
<evidence type="ECO:0000313" key="2">
    <source>
        <dbReference type="Proteomes" id="UP000479692"/>
    </source>
</evidence>
<dbReference type="AlphaFoldDB" id="A0A7C9HMU2"/>